<feature type="compositionally biased region" description="Low complexity" evidence="5">
    <location>
        <begin position="238"/>
        <end position="251"/>
    </location>
</feature>
<dbReference type="GO" id="GO:0005819">
    <property type="term" value="C:spindle"/>
    <property type="evidence" value="ECO:0007669"/>
    <property type="project" value="TreeGrafter"/>
</dbReference>
<dbReference type="Pfam" id="PF03999">
    <property type="entry name" value="MAP65_ASE1"/>
    <property type="match status" value="1"/>
</dbReference>
<name>A0AAF0Q1C2_SOLVR</name>
<feature type="region of interest" description="Disordered" evidence="5">
    <location>
        <begin position="238"/>
        <end position="280"/>
    </location>
</feature>
<evidence type="ECO:0000256" key="3">
    <source>
        <dbReference type="ARBA" id="ARBA00022701"/>
    </source>
</evidence>
<dbReference type="GO" id="GO:0008017">
    <property type="term" value="F:microtubule binding"/>
    <property type="evidence" value="ECO:0007669"/>
    <property type="project" value="InterPro"/>
</dbReference>
<keyword evidence="3" id="KW-0493">Microtubule</keyword>
<proteinExistence type="inferred from homology"/>
<organism evidence="7 8">
    <name type="scientific">Solanum verrucosum</name>
    <dbReference type="NCBI Taxonomy" id="315347"/>
    <lineage>
        <taxon>Eukaryota</taxon>
        <taxon>Viridiplantae</taxon>
        <taxon>Streptophyta</taxon>
        <taxon>Embryophyta</taxon>
        <taxon>Tracheophyta</taxon>
        <taxon>Spermatophyta</taxon>
        <taxon>Magnoliopsida</taxon>
        <taxon>eudicotyledons</taxon>
        <taxon>Gunneridae</taxon>
        <taxon>Pentapetalae</taxon>
        <taxon>asterids</taxon>
        <taxon>lamiids</taxon>
        <taxon>Solanales</taxon>
        <taxon>Solanaceae</taxon>
        <taxon>Solanoideae</taxon>
        <taxon>Solaneae</taxon>
        <taxon>Solanum</taxon>
    </lineage>
</organism>
<evidence type="ECO:0000313" key="8">
    <source>
        <dbReference type="Proteomes" id="UP001234989"/>
    </source>
</evidence>
<feature type="compositionally biased region" description="Polar residues" evidence="5">
    <location>
        <begin position="200"/>
        <end position="220"/>
    </location>
</feature>
<evidence type="ECO:0000256" key="2">
    <source>
        <dbReference type="ARBA" id="ARBA00006187"/>
    </source>
</evidence>
<dbReference type="PROSITE" id="PS00109">
    <property type="entry name" value="PROTEIN_KINASE_TYR"/>
    <property type="match status" value="1"/>
</dbReference>
<evidence type="ECO:0000256" key="4">
    <source>
        <dbReference type="ARBA" id="ARBA00023212"/>
    </source>
</evidence>
<dbReference type="GO" id="GO:0004713">
    <property type="term" value="F:protein tyrosine kinase activity"/>
    <property type="evidence" value="ECO:0007669"/>
    <property type="project" value="InterPro"/>
</dbReference>
<dbReference type="PROSITE" id="PS50011">
    <property type="entry name" value="PROTEIN_KINASE_DOM"/>
    <property type="match status" value="1"/>
</dbReference>
<evidence type="ECO:0000256" key="5">
    <source>
        <dbReference type="SAM" id="MobiDB-lite"/>
    </source>
</evidence>
<dbReference type="Gene3D" id="1.10.510.10">
    <property type="entry name" value="Transferase(Phosphotransferase) domain 1"/>
    <property type="match status" value="1"/>
</dbReference>
<dbReference type="GO" id="GO:0005737">
    <property type="term" value="C:cytoplasm"/>
    <property type="evidence" value="ECO:0007669"/>
    <property type="project" value="TreeGrafter"/>
</dbReference>
<reference evidence="7" key="1">
    <citation type="submission" date="2023-08" db="EMBL/GenBank/DDBJ databases">
        <title>A de novo genome assembly of Solanum verrucosum Schlechtendal, a Mexican diploid species geographically isolated from the other diploid A-genome species in potato relatives.</title>
        <authorList>
            <person name="Hosaka K."/>
        </authorList>
    </citation>
    <scope>NUCLEOTIDE SEQUENCE</scope>
    <source>
        <tissue evidence="7">Young leaves</tissue>
    </source>
</reference>
<dbReference type="PANTHER" id="PTHR19321:SF4">
    <property type="entry name" value="65-KDA MICROTUBULE-ASSOCIATED PROTEIN 5"/>
    <property type="match status" value="1"/>
</dbReference>
<keyword evidence="4" id="KW-0963">Cytoplasm</keyword>
<dbReference type="Gene3D" id="3.30.200.20">
    <property type="entry name" value="Phosphorylase Kinase, domain 1"/>
    <property type="match status" value="1"/>
</dbReference>
<feature type="compositionally biased region" description="Polar residues" evidence="5">
    <location>
        <begin position="252"/>
        <end position="265"/>
    </location>
</feature>
<feature type="region of interest" description="Disordered" evidence="5">
    <location>
        <begin position="1150"/>
        <end position="1197"/>
    </location>
</feature>
<dbReference type="EMBL" id="CP133612">
    <property type="protein sequence ID" value="WMV11674.1"/>
    <property type="molecule type" value="Genomic_DNA"/>
</dbReference>
<dbReference type="SUPFAM" id="SSF56112">
    <property type="entry name" value="Protein kinase-like (PK-like)"/>
    <property type="match status" value="1"/>
</dbReference>
<evidence type="ECO:0000256" key="1">
    <source>
        <dbReference type="ARBA" id="ARBA00004245"/>
    </source>
</evidence>
<dbReference type="InterPro" id="IPR008266">
    <property type="entry name" value="Tyr_kinase_AS"/>
</dbReference>
<evidence type="ECO:0000313" key="7">
    <source>
        <dbReference type="EMBL" id="WMV11674.1"/>
    </source>
</evidence>
<sequence>MGSKRVVVVVHDTSKEVNWTAIRGVVRNFSLEAGDELILLGVVHQFNNSTTTSAFLGTVKLLGQRNKVAQKLVEEELVKRMEEYNKSLEMLVLLKQCEVHKVKFHIQVQAGNSRKVVAVIAIKRLEPTWIILDREMKKEKKYFMEKLSCGISKLKSDNSIEDVRGPLKLMENTKVSLTRNTFSYDEMIPGEDDSSEERPSSQQNSKAVSRTRTSCKEQASSIPGKLYSDFCENKVKRSSSTDLVDPSSSSSFQKVKTTTGNSPSHVSDDQNQKHEHIKDSEREEIFDDQYLYGVISEKSECSFCGNRRPKMRLHKDFSYKELEEATKGFSNENFLSEGGFGSVYKGYLKKGLRVAVKQHNDMSLQGDKEFKSEVEVLSKARHPNLVMLLGSCSEGSQKLLVYEYVCYGSLDKFLSGDIRMSLSWEKRLKIALGAARGLEYLHKHNIIHRDIRPNNILITHDHESLLGDFGLAKAAYDELQHSSGNNVVGTFGYMAPEYAASGKFSTKTDVYAFGVVLLQLITGLKNTDNCLEDKSLVEWAIPLLEQKNYPRLIDKSIVDSHDFHQLFWMVELAAKCLEKDPDKRNTMEWVVKILSDIMEGNADTSIDFNTKSNNEDDKILGTVTTSSSFSTDRTCSSKRVSFEKSTMSITVSVSSPLSLSKSATTTCSSLLQELQEIWDEIGESDSERDKKLLQVEQECLDIYRRNVDKERKYKAELHLSLAEADAEISKLVSALGEQVSLPLSGKMKGTLKQKLAVIDPVLKDIRTKKHERIKEFLNIETQIAAICAEIAGNDTVISPTDIHVSEQDLTAKRLGELKSHLQELQSEKNLRLQRVNSYMSAIHDLTVVMSLDFKNIIANINPSLANHLNVQSKSISNETLASLTSEVNSLKQLKQQRLERLQDLGSSLIELWNLMDMPMEEQLRFNHVTSLVSSSVDEITRQGSLAIHIVEQAEVEVEHLNALKTSKLRELIFKRQNELEEIYRNVHMDVDSETARQILIQLMDSGSDLSNLLSSMDDQVVKAKEQASSRKEVLDKVEKWKHASQEESWLDEYEKDDNRYSAGKGVHINLKRAEKARILVSKIPSLVENLTAKIKAWEKERGMPFLYHKAPLLHTLEEYIISRQEKQEEKRRSREQKRLQDQFAVEQETIYGSKSAKKPLGNANTVPGTPNSRRMSTPSGRYGASIGKEKRGSGHVGAAIPVNYVSLAKDDQKCG</sequence>
<keyword evidence="8" id="KW-1185">Reference proteome</keyword>
<dbReference type="GO" id="GO:0005874">
    <property type="term" value="C:microtubule"/>
    <property type="evidence" value="ECO:0007669"/>
    <property type="project" value="UniProtKB-KW"/>
</dbReference>
<comment type="subcellular location">
    <subcellularLocation>
        <location evidence="1">Cytoplasm</location>
        <location evidence="1">Cytoskeleton</location>
    </subcellularLocation>
</comment>
<feature type="region of interest" description="Disordered" evidence="5">
    <location>
        <begin position="181"/>
        <end position="220"/>
    </location>
</feature>
<gene>
    <name evidence="7" type="ORF">MTR67_005059</name>
</gene>
<dbReference type="Gene3D" id="1.20.58.1520">
    <property type="match status" value="1"/>
</dbReference>
<dbReference type="InterPro" id="IPR011009">
    <property type="entry name" value="Kinase-like_dom_sf"/>
</dbReference>
<dbReference type="AlphaFoldDB" id="A0AAF0Q1C2"/>
<dbReference type="InterPro" id="IPR007145">
    <property type="entry name" value="MAP65_Ase1_PRC1"/>
</dbReference>
<dbReference type="GO" id="GO:0005524">
    <property type="term" value="F:ATP binding"/>
    <property type="evidence" value="ECO:0007669"/>
    <property type="project" value="InterPro"/>
</dbReference>
<dbReference type="InterPro" id="IPR001245">
    <property type="entry name" value="Ser-Thr/Tyr_kinase_cat_dom"/>
</dbReference>
<feature type="compositionally biased region" description="Polar residues" evidence="5">
    <location>
        <begin position="1162"/>
        <end position="1179"/>
    </location>
</feature>
<dbReference type="Proteomes" id="UP001234989">
    <property type="component" value="Chromosome 1"/>
</dbReference>
<dbReference type="GO" id="GO:0000226">
    <property type="term" value="P:microtubule cytoskeleton organization"/>
    <property type="evidence" value="ECO:0007669"/>
    <property type="project" value="InterPro"/>
</dbReference>
<feature type="compositionally biased region" description="Basic and acidic residues" evidence="5">
    <location>
        <begin position="266"/>
        <end position="280"/>
    </location>
</feature>
<dbReference type="InterPro" id="IPR000719">
    <property type="entry name" value="Prot_kinase_dom"/>
</dbReference>
<protein>
    <recommendedName>
        <fullName evidence="6">Protein kinase domain-containing protein</fullName>
    </recommendedName>
</protein>
<dbReference type="InterPro" id="IPR020635">
    <property type="entry name" value="Tyr_kinase_cat_dom"/>
</dbReference>
<dbReference type="PANTHER" id="PTHR19321">
    <property type="entry name" value="PROTEIN REGULATOR OF CYTOKINESIS 1 PRC1-RELATED"/>
    <property type="match status" value="1"/>
</dbReference>
<keyword evidence="4" id="KW-0206">Cytoskeleton</keyword>
<feature type="domain" description="Protein kinase" evidence="6">
    <location>
        <begin position="329"/>
        <end position="598"/>
    </location>
</feature>
<evidence type="ECO:0000259" key="6">
    <source>
        <dbReference type="PROSITE" id="PS50011"/>
    </source>
</evidence>
<dbReference type="Pfam" id="PF07714">
    <property type="entry name" value="PK_Tyr_Ser-Thr"/>
    <property type="match status" value="1"/>
</dbReference>
<dbReference type="FunFam" id="3.30.200.20:FF:000604">
    <property type="entry name" value="Proline-rich receptor-like protein kinase PERK8"/>
    <property type="match status" value="1"/>
</dbReference>
<comment type="similarity">
    <text evidence="2">Belongs to the MAP65/ASE1 family.</text>
</comment>
<accession>A0AAF0Q1C2</accession>
<dbReference type="SMART" id="SM00219">
    <property type="entry name" value="TyrKc"/>
    <property type="match status" value="1"/>
</dbReference>